<evidence type="ECO:0000256" key="1">
    <source>
        <dbReference type="ARBA" id="ARBA00001968"/>
    </source>
</evidence>
<accession>A0A819ZL21</accession>
<dbReference type="InterPro" id="IPR027806">
    <property type="entry name" value="HARBI1_dom"/>
</dbReference>
<evidence type="ECO:0000313" key="4">
    <source>
        <dbReference type="EMBL" id="CAF4176143.1"/>
    </source>
</evidence>
<dbReference type="GO" id="GO:0046872">
    <property type="term" value="F:metal ion binding"/>
    <property type="evidence" value="ECO:0007669"/>
    <property type="project" value="UniProtKB-KW"/>
</dbReference>
<feature type="domain" description="DDE Tnp4" evidence="3">
    <location>
        <begin position="335"/>
        <end position="502"/>
    </location>
</feature>
<dbReference type="Proteomes" id="UP000663874">
    <property type="component" value="Unassembled WGS sequence"/>
</dbReference>
<comment type="caution">
    <text evidence="4">The sequence shown here is derived from an EMBL/GenBank/DDBJ whole genome shotgun (WGS) entry which is preliminary data.</text>
</comment>
<dbReference type="EMBL" id="CAJOBE010014276">
    <property type="protein sequence ID" value="CAF4176143.1"/>
    <property type="molecule type" value="Genomic_DNA"/>
</dbReference>
<dbReference type="Pfam" id="PF13359">
    <property type="entry name" value="DDE_Tnp_4"/>
    <property type="match status" value="1"/>
</dbReference>
<reference evidence="4" key="1">
    <citation type="submission" date="2021-02" db="EMBL/GenBank/DDBJ databases">
        <authorList>
            <person name="Nowell W R."/>
        </authorList>
    </citation>
    <scope>NUCLEOTIDE SEQUENCE</scope>
</reference>
<evidence type="ECO:0000313" key="5">
    <source>
        <dbReference type="Proteomes" id="UP000663874"/>
    </source>
</evidence>
<protein>
    <recommendedName>
        <fullName evidence="3">DDE Tnp4 domain-containing protein</fullName>
    </recommendedName>
</protein>
<proteinExistence type="predicted"/>
<organism evidence="4 5">
    <name type="scientific">Rotaria sordida</name>
    <dbReference type="NCBI Taxonomy" id="392033"/>
    <lineage>
        <taxon>Eukaryota</taxon>
        <taxon>Metazoa</taxon>
        <taxon>Spiralia</taxon>
        <taxon>Gnathifera</taxon>
        <taxon>Rotifera</taxon>
        <taxon>Eurotatoria</taxon>
        <taxon>Bdelloidea</taxon>
        <taxon>Philodinida</taxon>
        <taxon>Philodinidae</taxon>
        <taxon>Rotaria</taxon>
    </lineage>
</organism>
<dbReference type="PANTHER" id="PTHR23080">
    <property type="entry name" value="THAP DOMAIN PROTEIN"/>
    <property type="match status" value="1"/>
</dbReference>
<evidence type="ECO:0000256" key="2">
    <source>
        <dbReference type="ARBA" id="ARBA00022723"/>
    </source>
</evidence>
<name>A0A819ZL21_9BILA</name>
<dbReference type="AlphaFoldDB" id="A0A819ZL21"/>
<evidence type="ECO:0000259" key="3">
    <source>
        <dbReference type="Pfam" id="PF13359"/>
    </source>
</evidence>
<comment type="cofactor">
    <cofactor evidence="1">
        <name>a divalent metal cation</name>
        <dbReference type="ChEBI" id="CHEBI:60240"/>
    </cofactor>
</comment>
<sequence length="628" mass="72266">MVIECVCCDSRIDSTNRRPFHSIAMRLFVSARRNICLLASGYICNSCRMIFLKWRSNSEFVNVLNHLEEESNENIIDHDHKNDNENFESAVETSTDEPIDTNTVLLPLNVAVSSHRECCICRKVLKSGLCTVSESDRDFLFIKSNIFIQKGSRCCEEHIVNGRLHIDALNQIRPNKIVKSSFSSSDILTWFSKFRDHCNSISLFDFNIPFYMSDIDCYNLTGISKDHFNHLSEILSNSNMKNSFNRSIRNALGLFLTKLRLGLSNKVLTTMFQFSNPMAVSRTLSIVREALSSEFVPQYLGFQSISRQDVINIYSSPLATRLLSEDMNTVVLVADGTYLYLQKSRNNEFQRHTYNLYKHRSLVKPMLITTTTGYILEAYGPYLSDSSNNDAAMQKDILIRNKSGILNWIHDHDIIVVDRGFRDSVGLMRALGLDVCMPDFLNGRHRFDTLEANRSRFISKIRWVVESANARIKHFKWLNQTIQNSTIPQVRDYLRIACALVNAYRSPAISSFMNDDIIVTKMLENLHEPNLLRVRINDEILRWVDGDASQLVNFPVLSMDQIRTITVGVFQLKQARSYCEEHCSTTHLDNRADFPLQICANDPQLIRIRFKSRHSNTKTYHAYISFST</sequence>
<gene>
    <name evidence="4" type="ORF">FNK824_LOCUS34957</name>
</gene>
<keyword evidence="2" id="KW-0479">Metal-binding</keyword>